<name>A0AB38FR31_9ENTR</name>
<dbReference type="AlphaFoldDB" id="A0AB38FR31"/>
<gene>
    <name evidence="2" type="primary">hdeD</name>
    <name evidence="2" type="ORF">NCTC11967_00430</name>
</gene>
<sequence length="191" mass="21010">MLNINQSIISKLDMKVLEKQKNLLRLIAALMLIAGVLFIAFPFISGDILALILGVVLICSSIAYMAIMIKNRVHNFWPVVSGILVCCAYVVMGYLFITTPELGLFAIATFLACLFALGGVIRITAWFNHRQVKGSWLQLVIGVLDLLIAWCFISAAPQASIMMVSLVAGIELIVSAFSCWILARSFIKSRI</sequence>
<keyword evidence="1" id="KW-0472">Membrane</keyword>
<feature type="transmembrane region" description="Helical" evidence="1">
    <location>
        <begin position="23"/>
        <end position="44"/>
    </location>
</feature>
<evidence type="ECO:0000313" key="3">
    <source>
        <dbReference type="Proteomes" id="UP000251313"/>
    </source>
</evidence>
<comment type="caution">
    <text evidence="2">The sequence shown here is derived from an EMBL/GenBank/DDBJ whole genome shotgun (WGS) entry which is preliminary data.</text>
</comment>
<feature type="transmembrane region" description="Helical" evidence="1">
    <location>
        <begin position="136"/>
        <end position="155"/>
    </location>
</feature>
<dbReference type="NCBIfam" id="NF007577">
    <property type="entry name" value="PRK10209.1"/>
    <property type="match status" value="1"/>
</dbReference>
<dbReference type="Pfam" id="PF03729">
    <property type="entry name" value="DUF308"/>
    <property type="match status" value="1"/>
</dbReference>
<evidence type="ECO:0000256" key="1">
    <source>
        <dbReference type="SAM" id="Phobius"/>
    </source>
</evidence>
<accession>A0AB38FR31</accession>
<dbReference type="EMBL" id="UAVL01000001">
    <property type="protein sequence ID" value="SQA60251.1"/>
    <property type="molecule type" value="Genomic_DNA"/>
</dbReference>
<feature type="transmembrane region" description="Helical" evidence="1">
    <location>
        <begin position="76"/>
        <end position="97"/>
    </location>
</feature>
<proteinExistence type="predicted"/>
<dbReference type="Proteomes" id="UP000251313">
    <property type="component" value="Unassembled WGS sequence"/>
</dbReference>
<keyword evidence="1" id="KW-1133">Transmembrane helix</keyword>
<keyword evidence="1" id="KW-0812">Transmembrane</keyword>
<feature type="transmembrane region" description="Helical" evidence="1">
    <location>
        <begin position="161"/>
        <end position="183"/>
    </location>
</feature>
<dbReference type="PANTHER" id="PTHR34989">
    <property type="entry name" value="PROTEIN HDED"/>
    <property type="match status" value="1"/>
</dbReference>
<dbReference type="RefSeq" id="WP_038258425.1">
    <property type="nucleotide sequence ID" value="NZ_UAVL01000001.1"/>
</dbReference>
<dbReference type="InterPro" id="IPR052712">
    <property type="entry name" value="Acid_resist_chaperone_HdeD"/>
</dbReference>
<organism evidence="2 3">
    <name type="scientific">Yokenella regensburgei</name>
    <dbReference type="NCBI Taxonomy" id="158877"/>
    <lineage>
        <taxon>Bacteria</taxon>
        <taxon>Pseudomonadati</taxon>
        <taxon>Pseudomonadota</taxon>
        <taxon>Gammaproteobacteria</taxon>
        <taxon>Enterobacterales</taxon>
        <taxon>Enterobacteriaceae</taxon>
        <taxon>Yokenella</taxon>
    </lineage>
</organism>
<feature type="transmembrane region" description="Helical" evidence="1">
    <location>
        <begin position="50"/>
        <end position="69"/>
    </location>
</feature>
<dbReference type="GO" id="GO:0005886">
    <property type="term" value="C:plasma membrane"/>
    <property type="evidence" value="ECO:0007669"/>
    <property type="project" value="TreeGrafter"/>
</dbReference>
<dbReference type="InterPro" id="IPR005325">
    <property type="entry name" value="DUF308_memb"/>
</dbReference>
<evidence type="ECO:0000313" key="2">
    <source>
        <dbReference type="EMBL" id="SQA60251.1"/>
    </source>
</evidence>
<feature type="transmembrane region" description="Helical" evidence="1">
    <location>
        <begin position="103"/>
        <end position="124"/>
    </location>
</feature>
<reference evidence="2 3" key="1">
    <citation type="submission" date="2018-06" db="EMBL/GenBank/DDBJ databases">
        <authorList>
            <consortium name="Pathogen Informatics"/>
            <person name="Doyle S."/>
        </authorList>
    </citation>
    <scope>NUCLEOTIDE SEQUENCE [LARGE SCALE GENOMIC DNA]</scope>
    <source>
        <strain evidence="2 3">NCTC11967</strain>
    </source>
</reference>
<protein>
    <submittedName>
        <fullName evidence="2">Acid-resistance membrane protein</fullName>
    </submittedName>
</protein>
<dbReference type="PANTHER" id="PTHR34989:SF1">
    <property type="entry name" value="PROTEIN HDED"/>
    <property type="match status" value="1"/>
</dbReference>